<feature type="region of interest" description="Disordered" evidence="8">
    <location>
        <begin position="436"/>
        <end position="477"/>
    </location>
</feature>
<evidence type="ECO:0000313" key="12">
    <source>
        <dbReference type="EMBL" id="SDD27741.1"/>
    </source>
</evidence>
<dbReference type="EMBL" id="BJVY01000005">
    <property type="protein sequence ID" value="GEL69627.1"/>
    <property type="molecule type" value="Genomic_DNA"/>
</dbReference>
<dbReference type="InterPro" id="IPR023753">
    <property type="entry name" value="FAD/NAD-binding_dom"/>
</dbReference>
<keyword evidence="4" id="KW-0274">FAD</keyword>
<keyword evidence="5" id="KW-0560">Oxidoreductase</keyword>
<dbReference type="Proteomes" id="UP000198717">
    <property type="component" value="Unassembled WGS sequence"/>
</dbReference>
<proteinExistence type="inferred from homology"/>
<dbReference type="InterPro" id="IPR036188">
    <property type="entry name" value="FAD/NAD-bd_sf"/>
</dbReference>
<dbReference type="PANTHER" id="PTHR43706:SF47">
    <property type="entry name" value="EXTERNAL NADH-UBIQUINONE OXIDOREDUCTASE 1, MITOCHONDRIAL-RELATED"/>
    <property type="match status" value="1"/>
</dbReference>
<dbReference type="GO" id="GO:0050136">
    <property type="term" value="F:NADH dehydrogenase (quinone) (non-electrogenic) activity"/>
    <property type="evidence" value="ECO:0007669"/>
    <property type="project" value="UniProtKB-EC"/>
</dbReference>
<accession>A0A511H7W6</accession>
<evidence type="ECO:0000256" key="5">
    <source>
        <dbReference type="ARBA" id="ARBA00023002"/>
    </source>
</evidence>
<evidence type="ECO:0000256" key="1">
    <source>
        <dbReference type="ARBA" id="ARBA00005272"/>
    </source>
</evidence>
<dbReference type="Pfam" id="PF07992">
    <property type="entry name" value="Pyr_redox_2"/>
    <property type="match status" value="1"/>
</dbReference>
<feature type="compositionally biased region" description="Polar residues" evidence="8">
    <location>
        <begin position="462"/>
        <end position="477"/>
    </location>
</feature>
<dbReference type="EMBL" id="FNAJ01000001">
    <property type="protein sequence ID" value="SDD27741.1"/>
    <property type="molecule type" value="Genomic_DNA"/>
</dbReference>
<comment type="similarity">
    <text evidence="1">Belongs to the NADH dehydrogenase family.</text>
</comment>
<gene>
    <name evidence="11" type="primary">ndh</name>
    <name evidence="11" type="ORF">MVI01_14110</name>
    <name evidence="12" type="ORF">SAMN04488504_101229</name>
</gene>
<evidence type="ECO:0000256" key="4">
    <source>
        <dbReference type="ARBA" id="ARBA00022827"/>
    </source>
</evidence>
<evidence type="ECO:0000256" key="7">
    <source>
        <dbReference type="ARBA" id="ARBA00047599"/>
    </source>
</evidence>
<evidence type="ECO:0000256" key="8">
    <source>
        <dbReference type="SAM" id="MobiDB-lite"/>
    </source>
</evidence>
<evidence type="ECO:0000313" key="13">
    <source>
        <dbReference type="Proteomes" id="UP000198717"/>
    </source>
</evidence>
<organism evidence="11 14">
    <name type="scientific">Myxococcus virescens</name>
    <dbReference type="NCBI Taxonomy" id="83456"/>
    <lineage>
        <taxon>Bacteria</taxon>
        <taxon>Pseudomonadati</taxon>
        <taxon>Myxococcota</taxon>
        <taxon>Myxococcia</taxon>
        <taxon>Myxococcales</taxon>
        <taxon>Cystobacterineae</taxon>
        <taxon>Myxococcaceae</taxon>
        <taxon>Myxococcus</taxon>
    </lineage>
</organism>
<dbReference type="PANTHER" id="PTHR43706">
    <property type="entry name" value="NADH DEHYDROGENASE"/>
    <property type="match status" value="1"/>
</dbReference>
<comment type="caution">
    <text evidence="11">The sequence shown here is derived from an EMBL/GenBank/DDBJ whole genome shotgun (WGS) entry which is preliminary data.</text>
</comment>
<dbReference type="EC" id="1.6.5.9" evidence="2"/>
<dbReference type="Gene3D" id="3.50.50.100">
    <property type="match status" value="1"/>
</dbReference>
<dbReference type="SUPFAM" id="SSF51905">
    <property type="entry name" value="FAD/NAD(P)-binding domain"/>
    <property type="match status" value="1"/>
</dbReference>
<protein>
    <recommendedName>
        <fullName evidence="2">NADH:ubiquinone reductase (non-electrogenic)</fullName>
        <ecNumber evidence="2">1.6.5.9</ecNumber>
    </recommendedName>
</protein>
<keyword evidence="9" id="KW-0812">Transmembrane</keyword>
<keyword evidence="9" id="KW-0472">Membrane</keyword>
<keyword evidence="6" id="KW-0520">NAD</keyword>
<dbReference type="InterPro" id="IPR045024">
    <property type="entry name" value="NDH-2"/>
</dbReference>
<evidence type="ECO:0000259" key="10">
    <source>
        <dbReference type="Pfam" id="PF07992"/>
    </source>
</evidence>
<evidence type="ECO:0000313" key="14">
    <source>
        <dbReference type="Proteomes" id="UP000321224"/>
    </source>
</evidence>
<evidence type="ECO:0000256" key="6">
    <source>
        <dbReference type="ARBA" id="ARBA00023027"/>
    </source>
</evidence>
<evidence type="ECO:0000256" key="9">
    <source>
        <dbReference type="SAM" id="Phobius"/>
    </source>
</evidence>
<evidence type="ECO:0000313" key="11">
    <source>
        <dbReference type="EMBL" id="GEL69627.1"/>
    </source>
</evidence>
<sequence>MALCVEDGLDGYDLPCVSPKSKREDLPHVVILGGGFAGLYAARHLYRAPVRVTMVDRQNHHLFQPLLYQVATATLSPSEIAAPLRAVLGHHQVAVVLAEVTGVDTAGKRVLLSDGELKYDYLVIATGATHSYFGNDAWAQFAPGLKSIEDALAIRRRILVAFELAERETDPEIRRSLLNFVIIGAGPTGVELAGSLAEISRHSLHGDFRNFDPRDARIILIEGVDKVLPVYPDDLSQKACRTLEKLGVEVRTGARVTNITEQGVFIGQEFIPARTVLWAAGVAASPVAKSLGVELDRSGRVLVTPELTVPGHDDVFVVGDLSLLKDAEGKPVPGLAPVAMQEGKHAAHNIRRQLQGKPMEPFSYWDRGSYAVIGRGHAVGIAFRRFKQAGFGAWMAWLLIHITFLIGFRSRLAVLLNWAFSYLTFGKSARIITGPSPRLDRLQPPRALPEGGQAPSLPEPRIQTTASHAEPATTGTH</sequence>
<keyword evidence="9" id="KW-1133">Transmembrane helix</keyword>
<reference evidence="11 14" key="2">
    <citation type="submission" date="2019-07" db="EMBL/GenBank/DDBJ databases">
        <title>Whole genome shotgun sequence of Myxococcus virescens NBRC 100334.</title>
        <authorList>
            <person name="Hosoyama A."/>
            <person name="Uohara A."/>
            <person name="Ohji S."/>
            <person name="Ichikawa N."/>
        </authorList>
    </citation>
    <scope>NUCLEOTIDE SEQUENCE [LARGE SCALE GENOMIC DNA]</scope>
    <source>
        <strain evidence="11 14">NBRC 100334</strain>
    </source>
</reference>
<keyword evidence="13" id="KW-1185">Reference proteome</keyword>
<dbReference type="PRINTS" id="PR00368">
    <property type="entry name" value="FADPNR"/>
</dbReference>
<evidence type="ECO:0000256" key="2">
    <source>
        <dbReference type="ARBA" id="ARBA00012637"/>
    </source>
</evidence>
<dbReference type="PRINTS" id="PR00411">
    <property type="entry name" value="PNDRDTASEI"/>
</dbReference>
<feature type="transmembrane region" description="Helical" evidence="9">
    <location>
        <begin position="391"/>
        <end position="408"/>
    </location>
</feature>
<dbReference type="AlphaFoldDB" id="A0A511H7W6"/>
<comment type="catalytic activity">
    <reaction evidence="7">
        <text>a quinone + NADH + H(+) = a quinol + NAD(+)</text>
        <dbReference type="Rhea" id="RHEA:46160"/>
        <dbReference type="ChEBI" id="CHEBI:15378"/>
        <dbReference type="ChEBI" id="CHEBI:24646"/>
        <dbReference type="ChEBI" id="CHEBI:57540"/>
        <dbReference type="ChEBI" id="CHEBI:57945"/>
        <dbReference type="ChEBI" id="CHEBI:132124"/>
        <dbReference type="EC" id="1.6.5.9"/>
    </reaction>
</comment>
<reference evidence="12 13" key="1">
    <citation type="submission" date="2016-10" db="EMBL/GenBank/DDBJ databases">
        <authorList>
            <person name="Varghese N."/>
            <person name="Submissions S."/>
        </authorList>
    </citation>
    <scope>NUCLEOTIDE SEQUENCE [LARGE SCALE GENOMIC DNA]</scope>
    <source>
        <strain evidence="12 13">DSM 2260</strain>
    </source>
</reference>
<keyword evidence="3" id="KW-0285">Flavoprotein</keyword>
<dbReference type="Proteomes" id="UP000321224">
    <property type="component" value="Unassembled WGS sequence"/>
</dbReference>
<evidence type="ECO:0000256" key="3">
    <source>
        <dbReference type="ARBA" id="ARBA00022630"/>
    </source>
</evidence>
<feature type="domain" description="FAD/NAD(P)-binding" evidence="10">
    <location>
        <begin position="28"/>
        <end position="343"/>
    </location>
</feature>
<name>A0A511H7W6_9BACT</name>